<evidence type="ECO:0000313" key="3">
    <source>
        <dbReference type="Proteomes" id="UP001172155"/>
    </source>
</evidence>
<organism evidence="2 3">
    <name type="scientific">Schizothecium vesticola</name>
    <dbReference type="NCBI Taxonomy" id="314040"/>
    <lineage>
        <taxon>Eukaryota</taxon>
        <taxon>Fungi</taxon>
        <taxon>Dikarya</taxon>
        <taxon>Ascomycota</taxon>
        <taxon>Pezizomycotina</taxon>
        <taxon>Sordariomycetes</taxon>
        <taxon>Sordariomycetidae</taxon>
        <taxon>Sordariales</taxon>
        <taxon>Schizotheciaceae</taxon>
        <taxon>Schizothecium</taxon>
    </lineage>
</organism>
<sequence length="132" mass="14454">MWMWSMSSQPSKQAGIGLLDGGSCVVVRQCAGNDPLEMWAVGIPPLPPPSTGVCGKVHSQPNERMLPEDSSRANWSDRCARRCRRVVTSLGHSVPWLRYVGVCGCALRGSTVRELAGYPQKKVREESRSSQV</sequence>
<gene>
    <name evidence="2" type="ORF">B0T18DRAFT_189128</name>
</gene>
<dbReference type="Proteomes" id="UP001172155">
    <property type="component" value="Unassembled WGS sequence"/>
</dbReference>
<accession>A0AA40EQK7</accession>
<evidence type="ECO:0000256" key="1">
    <source>
        <dbReference type="SAM" id="MobiDB-lite"/>
    </source>
</evidence>
<dbReference type="EMBL" id="JAUKUD010000005">
    <property type="protein sequence ID" value="KAK0743697.1"/>
    <property type="molecule type" value="Genomic_DNA"/>
</dbReference>
<protein>
    <submittedName>
        <fullName evidence="2">Uncharacterized protein</fullName>
    </submittedName>
</protein>
<name>A0AA40EQK7_9PEZI</name>
<evidence type="ECO:0000313" key="2">
    <source>
        <dbReference type="EMBL" id="KAK0743697.1"/>
    </source>
</evidence>
<comment type="caution">
    <text evidence="2">The sequence shown here is derived from an EMBL/GenBank/DDBJ whole genome shotgun (WGS) entry which is preliminary data.</text>
</comment>
<reference evidence="2" key="1">
    <citation type="submission" date="2023-06" db="EMBL/GenBank/DDBJ databases">
        <title>Genome-scale phylogeny and comparative genomics of the fungal order Sordariales.</title>
        <authorList>
            <consortium name="Lawrence Berkeley National Laboratory"/>
            <person name="Hensen N."/>
            <person name="Bonometti L."/>
            <person name="Westerberg I."/>
            <person name="Brannstrom I.O."/>
            <person name="Guillou S."/>
            <person name="Cros-Aarteil S."/>
            <person name="Calhoun S."/>
            <person name="Haridas S."/>
            <person name="Kuo A."/>
            <person name="Mondo S."/>
            <person name="Pangilinan J."/>
            <person name="Riley R."/>
            <person name="LaButti K."/>
            <person name="Andreopoulos B."/>
            <person name="Lipzen A."/>
            <person name="Chen C."/>
            <person name="Yanf M."/>
            <person name="Daum C."/>
            <person name="Ng V."/>
            <person name="Clum A."/>
            <person name="Steindorff A."/>
            <person name="Ohm R."/>
            <person name="Martin F."/>
            <person name="Silar P."/>
            <person name="Natvig D."/>
            <person name="Lalanne C."/>
            <person name="Gautier V."/>
            <person name="Ament-velasquez S.L."/>
            <person name="Kruys A."/>
            <person name="Hutchinson M.I."/>
            <person name="Powell A.J."/>
            <person name="Barry K."/>
            <person name="Miller A.N."/>
            <person name="Grigoriev I.V."/>
            <person name="Debuchy R."/>
            <person name="Gladieux P."/>
            <person name="Thoren M.H."/>
            <person name="Johannesson H."/>
        </authorList>
    </citation>
    <scope>NUCLEOTIDE SEQUENCE</scope>
    <source>
        <strain evidence="2">SMH3187-1</strain>
    </source>
</reference>
<feature type="region of interest" description="Disordered" evidence="1">
    <location>
        <begin position="52"/>
        <end position="71"/>
    </location>
</feature>
<proteinExistence type="predicted"/>
<keyword evidence="3" id="KW-1185">Reference proteome</keyword>
<dbReference type="AlphaFoldDB" id="A0AA40EQK7"/>